<protein>
    <submittedName>
        <fullName evidence="2">Putative DNA-binding protein</fullName>
    </submittedName>
</protein>
<evidence type="ECO:0000313" key="2">
    <source>
        <dbReference type="EMBL" id="POR47703.1"/>
    </source>
</evidence>
<dbReference type="InterPro" id="IPR018640">
    <property type="entry name" value="DUF2063"/>
</dbReference>
<name>A0A2S4LZ10_9BURK</name>
<feature type="domain" description="Putative DNA-binding" evidence="1">
    <location>
        <begin position="10"/>
        <end position="100"/>
    </location>
</feature>
<evidence type="ECO:0000313" key="3">
    <source>
        <dbReference type="Proteomes" id="UP000237381"/>
    </source>
</evidence>
<dbReference type="EMBL" id="PQGA01000017">
    <property type="protein sequence ID" value="POR47703.1"/>
    <property type="molecule type" value="Genomic_DNA"/>
</dbReference>
<dbReference type="RefSeq" id="WP_103706725.1">
    <property type="nucleotide sequence ID" value="NZ_PQGA01000017.1"/>
</dbReference>
<dbReference type="GO" id="GO:0003677">
    <property type="term" value="F:DNA binding"/>
    <property type="evidence" value="ECO:0007669"/>
    <property type="project" value="UniProtKB-KW"/>
</dbReference>
<dbReference type="Proteomes" id="UP000237381">
    <property type="component" value="Unassembled WGS sequence"/>
</dbReference>
<keyword evidence="3" id="KW-1185">Reference proteome</keyword>
<accession>A0A2S4LZ10</accession>
<dbReference type="OrthoDB" id="4146344at2"/>
<evidence type="ECO:0000259" key="1">
    <source>
        <dbReference type="Pfam" id="PF09836"/>
    </source>
</evidence>
<keyword evidence="2" id="KW-0238">DNA-binding</keyword>
<dbReference type="AlphaFoldDB" id="A0A2S4LZ10"/>
<proteinExistence type="predicted"/>
<reference evidence="2 3" key="1">
    <citation type="submission" date="2018-01" db="EMBL/GenBank/DDBJ databases">
        <title>Genomic Encyclopedia of Type Strains, Phase III (KMG-III): the genomes of soil and plant-associated and newly described type strains.</title>
        <authorList>
            <person name="Whitman W."/>
        </authorList>
    </citation>
    <scope>NUCLEOTIDE SEQUENCE [LARGE SCALE GENOMIC DNA]</scope>
    <source>
        <strain evidence="2 3">JCM 18070</strain>
    </source>
</reference>
<dbReference type="Gene3D" id="1.10.150.690">
    <property type="entry name" value="DUF2063"/>
    <property type="match status" value="1"/>
</dbReference>
<dbReference type="Pfam" id="PF09836">
    <property type="entry name" value="DUF2063"/>
    <property type="match status" value="1"/>
</dbReference>
<sequence>MKPKQHAAYATAFARGLTDPAIVAPADVIAQHGKGVINRYNVYRNNVTVSLIDALAAIYPAVQRITGVEFFRAMARFHVRATPPRSPLLFEYGRDFPSFIESYEYAREMPWLADTARIERAWLDAYHAADAAPLAAQAFAAIDAESLAQLRFIAHPATRIVRSPYPAVSIFAMNRRDEAIEPLHASDAQDALITRPDQDVIVSQLPAGGAAFLLALISGSPLGAAVETAFFEDESFDIQTNLQAMISAGVFTAIRSGAPS</sequence>
<comment type="caution">
    <text evidence="2">The sequence shown here is derived from an EMBL/GenBank/DDBJ whole genome shotgun (WGS) entry which is preliminary data.</text>
</comment>
<gene>
    <name evidence="2" type="ORF">B0G62_11778</name>
</gene>
<organism evidence="2 3">
    <name type="scientific">Paraburkholderia eburnea</name>
    <dbReference type="NCBI Taxonomy" id="1189126"/>
    <lineage>
        <taxon>Bacteria</taxon>
        <taxon>Pseudomonadati</taxon>
        <taxon>Pseudomonadota</taxon>
        <taxon>Betaproteobacteria</taxon>
        <taxon>Burkholderiales</taxon>
        <taxon>Burkholderiaceae</taxon>
        <taxon>Paraburkholderia</taxon>
    </lineage>
</organism>
<dbReference type="InterPro" id="IPR044922">
    <property type="entry name" value="DUF2063_N_sf"/>
</dbReference>